<evidence type="ECO:0000313" key="8">
    <source>
        <dbReference type="Proteomes" id="UP001331761"/>
    </source>
</evidence>
<keyword evidence="8" id="KW-1185">Reference proteome</keyword>
<dbReference type="Pfam" id="PF10320">
    <property type="entry name" value="7TM_GPCR_Srsx"/>
    <property type="match status" value="1"/>
</dbReference>
<feature type="transmembrane region" description="Helical" evidence="5">
    <location>
        <begin position="78"/>
        <end position="99"/>
    </location>
</feature>
<evidence type="ECO:0000256" key="5">
    <source>
        <dbReference type="SAM" id="Phobius"/>
    </source>
</evidence>
<dbReference type="InterPro" id="IPR000276">
    <property type="entry name" value="GPCR_Rhodpsn"/>
</dbReference>
<gene>
    <name evidence="7" type="ORF">GCK32_010283</name>
</gene>
<evidence type="ECO:0000256" key="3">
    <source>
        <dbReference type="ARBA" id="ARBA00022989"/>
    </source>
</evidence>
<feature type="transmembrane region" description="Helical" evidence="5">
    <location>
        <begin position="38"/>
        <end position="66"/>
    </location>
</feature>
<dbReference type="InterPro" id="IPR017452">
    <property type="entry name" value="GPCR_Rhodpsn_7TM"/>
</dbReference>
<name>A0AAN8IB55_TRICO</name>
<feature type="transmembrane region" description="Helical" evidence="5">
    <location>
        <begin position="119"/>
        <end position="145"/>
    </location>
</feature>
<dbReference type="SMART" id="SM01381">
    <property type="entry name" value="7TM_GPCR_Srsx"/>
    <property type="match status" value="1"/>
</dbReference>
<accession>A0AAN8IB55</accession>
<feature type="transmembrane region" description="Helical" evidence="5">
    <location>
        <begin position="7"/>
        <end position="26"/>
    </location>
</feature>
<sequence>MLLAMNAFYHTVCLLSELVHATYIILGQGPLRRTCYNFMMACIFAMHQQAIMTTMISVDLLLALIFPFWYRIYPTKHYLIIIFMLCTTYALPISVWAWIGQDDEVVPFCSPPAAIPPAIAPLTLLSVTVLNFVTLAVYIAITVFLKRKGRSSTDFDTRKTLRRLKVIVLIYLCSWFATTSLGYCLQLFGFSAEDLIIWWSNLVLFALIAYSQTFYVCIWRSAEYRIAFKEQLSSMFFRASVSSTPTTTIQPSK</sequence>
<dbReference type="PANTHER" id="PTHR23360:SF67">
    <property type="entry name" value="G-PROTEIN COUPLED RECEPTORS FAMILY 1 PROFILE DOMAIN-CONTAINING PROTEIN"/>
    <property type="match status" value="1"/>
</dbReference>
<feature type="transmembrane region" description="Helical" evidence="5">
    <location>
        <begin position="166"/>
        <end position="190"/>
    </location>
</feature>
<protein>
    <submittedName>
        <fullName evidence="7">7TM GPCR domain containing protein</fullName>
    </submittedName>
</protein>
<dbReference type="EMBL" id="WIXE01023848">
    <property type="protein sequence ID" value="KAK5966136.1"/>
    <property type="molecule type" value="Genomic_DNA"/>
</dbReference>
<feature type="transmembrane region" description="Helical" evidence="5">
    <location>
        <begin position="196"/>
        <end position="219"/>
    </location>
</feature>
<dbReference type="Gene3D" id="1.20.1070.10">
    <property type="entry name" value="Rhodopsin 7-helix transmembrane proteins"/>
    <property type="match status" value="1"/>
</dbReference>
<dbReference type="InterPro" id="IPR019424">
    <property type="entry name" value="7TM_GPCR_Srsx"/>
</dbReference>
<dbReference type="AlphaFoldDB" id="A0AAN8IB55"/>
<keyword evidence="2 5" id="KW-0812">Transmembrane</keyword>
<evidence type="ECO:0000313" key="7">
    <source>
        <dbReference type="EMBL" id="KAK5966136.1"/>
    </source>
</evidence>
<dbReference type="PANTHER" id="PTHR23360">
    <property type="entry name" value="G-PROTEIN COUPLED RECEPTORS FAMILY 1 PROFILE DOMAIN-CONTAINING PROTEIN-RELATED"/>
    <property type="match status" value="1"/>
</dbReference>
<comment type="caution">
    <text evidence="7">The sequence shown here is derived from an EMBL/GenBank/DDBJ whole genome shotgun (WGS) entry which is preliminary data.</text>
</comment>
<evidence type="ECO:0000256" key="1">
    <source>
        <dbReference type="ARBA" id="ARBA00004370"/>
    </source>
</evidence>
<feature type="domain" description="G-protein coupled receptors family 1 profile" evidence="6">
    <location>
        <begin position="1"/>
        <end position="176"/>
    </location>
</feature>
<dbReference type="SUPFAM" id="SSF81321">
    <property type="entry name" value="Family A G protein-coupled receptor-like"/>
    <property type="match status" value="1"/>
</dbReference>
<dbReference type="GO" id="GO:0004930">
    <property type="term" value="F:G protein-coupled receptor activity"/>
    <property type="evidence" value="ECO:0007669"/>
    <property type="project" value="InterPro"/>
</dbReference>
<dbReference type="InterPro" id="IPR047130">
    <property type="entry name" value="7TM_GPCR_Srsx_nematod"/>
</dbReference>
<comment type="subcellular location">
    <subcellularLocation>
        <location evidence="1">Membrane</location>
    </subcellularLocation>
</comment>
<reference evidence="7 8" key="1">
    <citation type="submission" date="2019-10" db="EMBL/GenBank/DDBJ databases">
        <title>Assembly and Annotation for the nematode Trichostrongylus colubriformis.</title>
        <authorList>
            <person name="Martin J."/>
        </authorList>
    </citation>
    <scope>NUCLEOTIDE SEQUENCE [LARGE SCALE GENOMIC DNA]</scope>
    <source>
        <strain evidence="7">G859</strain>
        <tissue evidence="7">Whole worm</tissue>
    </source>
</reference>
<evidence type="ECO:0000256" key="2">
    <source>
        <dbReference type="ARBA" id="ARBA00022692"/>
    </source>
</evidence>
<dbReference type="GO" id="GO:0016020">
    <property type="term" value="C:membrane"/>
    <property type="evidence" value="ECO:0007669"/>
    <property type="project" value="UniProtKB-SubCell"/>
</dbReference>
<keyword evidence="4 5" id="KW-0472">Membrane</keyword>
<evidence type="ECO:0000259" key="6">
    <source>
        <dbReference type="PROSITE" id="PS50262"/>
    </source>
</evidence>
<dbReference type="Proteomes" id="UP001331761">
    <property type="component" value="Unassembled WGS sequence"/>
</dbReference>
<organism evidence="7 8">
    <name type="scientific">Trichostrongylus colubriformis</name>
    <name type="common">Black scour worm</name>
    <dbReference type="NCBI Taxonomy" id="6319"/>
    <lineage>
        <taxon>Eukaryota</taxon>
        <taxon>Metazoa</taxon>
        <taxon>Ecdysozoa</taxon>
        <taxon>Nematoda</taxon>
        <taxon>Chromadorea</taxon>
        <taxon>Rhabditida</taxon>
        <taxon>Rhabditina</taxon>
        <taxon>Rhabditomorpha</taxon>
        <taxon>Strongyloidea</taxon>
        <taxon>Trichostrongylidae</taxon>
        <taxon>Trichostrongylus</taxon>
    </lineage>
</organism>
<proteinExistence type="predicted"/>
<evidence type="ECO:0000256" key="4">
    <source>
        <dbReference type="ARBA" id="ARBA00023136"/>
    </source>
</evidence>
<keyword evidence="3 5" id="KW-1133">Transmembrane helix</keyword>
<dbReference type="PROSITE" id="PS50262">
    <property type="entry name" value="G_PROTEIN_RECEP_F1_2"/>
    <property type="match status" value="1"/>
</dbReference>